<keyword evidence="7" id="KW-0732">Signal</keyword>
<dbReference type="Gene3D" id="3.90.730.10">
    <property type="entry name" value="Ribonuclease T2-like"/>
    <property type="match status" value="1"/>
</dbReference>
<dbReference type="GO" id="GO:0003723">
    <property type="term" value="F:RNA binding"/>
    <property type="evidence" value="ECO:0007669"/>
    <property type="project" value="InterPro"/>
</dbReference>
<keyword evidence="3" id="KW-0255">Endonuclease</keyword>
<evidence type="ECO:0000256" key="3">
    <source>
        <dbReference type="ARBA" id="ARBA00022759"/>
    </source>
</evidence>
<protein>
    <submittedName>
        <fullName evidence="8">Ribonuclease s-3</fullName>
    </submittedName>
</protein>
<dbReference type="InterPro" id="IPR036430">
    <property type="entry name" value="RNase_T2-like_sf"/>
</dbReference>
<dbReference type="GO" id="GO:0033897">
    <property type="term" value="F:ribonuclease T2 activity"/>
    <property type="evidence" value="ECO:0007669"/>
    <property type="project" value="InterPro"/>
</dbReference>
<dbReference type="PANTHER" id="PTHR11240">
    <property type="entry name" value="RIBONUCLEASE T2"/>
    <property type="match status" value="1"/>
</dbReference>
<evidence type="ECO:0000313" key="8">
    <source>
        <dbReference type="EMBL" id="KAK7825914.1"/>
    </source>
</evidence>
<dbReference type="PROSITE" id="PS00531">
    <property type="entry name" value="RNASE_T2_2"/>
    <property type="match status" value="1"/>
</dbReference>
<feature type="chain" id="PRO_5043844355" evidence="7">
    <location>
        <begin position="21"/>
        <end position="218"/>
    </location>
</feature>
<evidence type="ECO:0000256" key="7">
    <source>
        <dbReference type="SAM" id="SignalP"/>
    </source>
</evidence>
<evidence type="ECO:0000256" key="1">
    <source>
        <dbReference type="ARBA" id="ARBA00007469"/>
    </source>
</evidence>
<evidence type="ECO:0000256" key="6">
    <source>
        <dbReference type="RuleBase" id="RU004328"/>
    </source>
</evidence>
<reference evidence="8 9" key="1">
    <citation type="journal article" date="2018" name="Sci. Data">
        <title>The draft genome sequence of cork oak.</title>
        <authorList>
            <person name="Ramos A.M."/>
            <person name="Usie A."/>
            <person name="Barbosa P."/>
            <person name="Barros P.M."/>
            <person name="Capote T."/>
            <person name="Chaves I."/>
            <person name="Simoes F."/>
            <person name="Abreu I."/>
            <person name="Carrasquinho I."/>
            <person name="Faro C."/>
            <person name="Guimaraes J.B."/>
            <person name="Mendonca D."/>
            <person name="Nobrega F."/>
            <person name="Rodrigues L."/>
            <person name="Saibo N.J.M."/>
            <person name="Varela M.C."/>
            <person name="Egas C."/>
            <person name="Matos J."/>
            <person name="Miguel C.M."/>
            <person name="Oliveira M.M."/>
            <person name="Ricardo C.P."/>
            <person name="Goncalves S."/>
        </authorList>
    </citation>
    <scope>NUCLEOTIDE SEQUENCE [LARGE SCALE GENOMIC DNA]</scope>
    <source>
        <strain evidence="9">cv. HL8</strain>
    </source>
</reference>
<name>A0AAW0JI07_QUESU</name>
<dbReference type="AlphaFoldDB" id="A0AAW0JI07"/>
<proteinExistence type="inferred from homology"/>
<dbReference type="GO" id="GO:0016787">
    <property type="term" value="F:hydrolase activity"/>
    <property type="evidence" value="ECO:0007669"/>
    <property type="project" value="UniProtKB-KW"/>
</dbReference>
<evidence type="ECO:0000313" key="9">
    <source>
        <dbReference type="Proteomes" id="UP000237347"/>
    </source>
</evidence>
<dbReference type="Pfam" id="PF00445">
    <property type="entry name" value="Ribonuclease_T2"/>
    <property type="match status" value="1"/>
</dbReference>
<evidence type="ECO:0000256" key="2">
    <source>
        <dbReference type="ARBA" id="ARBA00022722"/>
    </source>
</evidence>
<dbReference type="EMBL" id="PKMF04000561">
    <property type="protein sequence ID" value="KAK7825914.1"/>
    <property type="molecule type" value="Genomic_DNA"/>
</dbReference>
<sequence>MKVFYVIVLVLVAGAVPSHGRTESEGTVFNKTQSHESMNNVTVSNIKLVPYGNSYLVMQWPRSPTVSLCMAYGHRQNQVEVLTAQIDAYTEIIHSSSVVSENNNERFWGTEYNKHGSCTFRNQNDYFELTLTVVEGLGISRIGGGRPIIIPGYYYWPIEIKRAVQKVTNKMPRLKCITVGTTIQLLEISFCVDQNGNVLDVCKGVLDCGNWKVYLPLP</sequence>
<gene>
    <name evidence="8" type="primary">RNS3_1</name>
    <name evidence="8" type="ORF">CFP56_032653</name>
</gene>
<evidence type="ECO:0000256" key="4">
    <source>
        <dbReference type="ARBA" id="ARBA00022801"/>
    </source>
</evidence>
<dbReference type="PANTHER" id="PTHR11240:SF75">
    <property type="entry name" value="RIBONUCLEASE 3"/>
    <property type="match status" value="1"/>
</dbReference>
<feature type="signal peptide" evidence="7">
    <location>
        <begin position="1"/>
        <end position="20"/>
    </location>
</feature>
<comment type="caution">
    <text evidence="8">The sequence shown here is derived from an EMBL/GenBank/DDBJ whole genome shotgun (WGS) entry which is preliminary data.</text>
</comment>
<keyword evidence="4" id="KW-0378">Hydrolase</keyword>
<dbReference type="GO" id="GO:0006401">
    <property type="term" value="P:RNA catabolic process"/>
    <property type="evidence" value="ECO:0007669"/>
    <property type="project" value="TreeGrafter"/>
</dbReference>
<comment type="similarity">
    <text evidence="1 6">Belongs to the RNase T2 family.</text>
</comment>
<evidence type="ECO:0000256" key="5">
    <source>
        <dbReference type="ARBA" id="ARBA00023239"/>
    </source>
</evidence>
<dbReference type="Proteomes" id="UP000237347">
    <property type="component" value="Unassembled WGS sequence"/>
</dbReference>
<keyword evidence="9" id="KW-1185">Reference proteome</keyword>
<dbReference type="InterPro" id="IPR033130">
    <property type="entry name" value="RNase_T2_His_AS_2"/>
</dbReference>
<dbReference type="SUPFAM" id="SSF55895">
    <property type="entry name" value="Ribonuclease Rh-like"/>
    <property type="match status" value="1"/>
</dbReference>
<organism evidence="8 9">
    <name type="scientific">Quercus suber</name>
    <name type="common">Cork oak</name>
    <dbReference type="NCBI Taxonomy" id="58331"/>
    <lineage>
        <taxon>Eukaryota</taxon>
        <taxon>Viridiplantae</taxon>
        <taxon>Streptophyta</taxon>
        <taxon>Embryophyta</taxon>
        <taxon>Tracheophyta</taxon>
        <taxon>Spermatophyta</taxon>
        <taxon>Magnoliopsida</taxon>
        <taxon>eudicotyledons</taxon>
        <taxon>Gunneridae</taxon>
        <taxon>Pentapetalae</taxon>
        <taxon>rosids</taxon>
        <taxon>fabids</taxon>
        <taxon>Fagales</taxon>
        <taxon>Fagaceae</taxon>
        <taxon>Quercus</taxon>
    </lineage>
</organism>
<keyword evidence="2" id="KW-0540">Nuclease</keyword>
<dbReference type="InterPro" id="IPR001568">
    <property type="entry name" value="RNase_T2-like"/>
</dbReference>
<accession>A0AAW0JI07</accession>
<keyword evidence="5" id="KW-0456">Lyase</keyword>
<dbReference type="GO" id="GO:0005576">
    <property type="term" value="C:extracellular region"/>
    <property type="evidence" value="ECO:0007669"/>
    <property type="project" value="TreeGrafter"/>
</dbReference>